<dbReference type="InterPro" id="IPR010989">
    <property type="entry name" value="SNARE"/>
</dbReference>
<keyword evidence="1" id="KW-0813">Transport</keyword>
<feature type="transmembrane region" description="Helical" evidence="4">
    <location>
        <begin position="214"/>
        <end position="233"/>
    </location>
</feature>
<feature type="compositionally biased region" description="Polar residues" evidence="3">
    <location>
        <begin position="156"/>
        <end position="173"/>
    </location>
</feature>
<keyword evidence="4" id="KW-0812">Transmembrane</keyword>
<proteinExistence type="predicted"/>
<protein>
    <recommendedName>
        <fullName evidence="5">Syntaxin 6/10/61 N-terminal domain-containing protein</fullName>
    </recommendedName>
</protein>
<dbReference type="GO" id="GO:0012505">
    <property type="term" value="C:endomembrane system"/>
    <property type="evidence" value="ECO:0007669"/>
    <property type="project" value="UniProtKB-SubCell"/>
</dbReference>
<dbReference type="Pfam" id="PF09177">
    <property type="entry name" value="STX6_10_61_N"/>
    <property type="match status" value="1"/>
</dbReference>
<dbReference type="SUPFAM" id="SSF47661">
    <property type="entry name" value="t-snare proteins"/>
    <property type="match status" value="1"/>
</dbReference>
<dbReference type="GO" id="GO:0016020">
    <property type="term" value="C:membrane"/>
    <property type="evidence" value="ECO:0007669"/>
    <property type="project" value="InterPro"/>
</dbReference>
<gene>
    <name evidence="6" type="ORF">BOX15_Mlig022612g1</name>
    <name evidence="7" type="ORF">BOX15_Mlig022612g2</name>
</gene>
<evidence type="ECO:0000256" key="1">
    <source>
        <dbReference type="ARBA" id="ARBA00022927"/>
    </source>
</evidence>
<feature type="region of interest" description="Disordered" evidence="3">
    <location>
        <begin position="150"/>
        <end position="173"/>
    </location>
</feature>
<dbReference type="EMBL" id="NIVC01001185">
    <property type="protein sequence ID" value="PAA71117.1"/>
    <property type="molecule type" value="Genomic_DNA"/>
</dbReference>
<keyword evidence="8" id="KW-1185">Reference proteome</keyword>
<evidence type="ECO:0000313" key="7">
    <source>
        <dbReference type="EMBL" id="PAA87902.1"/>
    </source>
</evidence>
<dbReference type="CDD" id="cd21443">
    <property type="entry name" value="SNARE_NTD_STX6_STX10"/>
    <property type="match status" value="1"/>
</dbReference>
<dbReference type="GO" id="GO:0015031">
    <property type="term" value="P:protein transport"/>
    <property type="evidence" value="ECO:0007669"/>
    <property type="project" value="UniProtKB-KW"/>
</dbReference>
<dbReference type="EMBL" id="NIVC01000212">
    <property type="protein sequence ID" value="PAA87902.1"/>
    <property type="molecule type" value="Genomic_DNA"/>
</dbReference>
<evidence type="ECO:0000313" key="6">
    <source>
        <dbReference type="EMBL" id="PAA71117.1"/>
    </source>
</evidence>
<evidence type="ECO:0000256" key="3">
    <source>
        <dbReference type="SAM" id="MobiDB-lite"/>
    </source>
</evidence>
<evidence type="ECO:0000256" key="2">
    <source>
        <dbReference type="ARBA" id="ARBA00046280"/>
    </source>
</evidence>
<dbReference type="Gene3D" id="1.20.58.90">
    <property type="match status" value="1"/>
</dbReference>
<keyword evidence="4" id="KW-0472">Membrane</keyword>
<accession>A0A267GRK3</accession>
<sequence>MHVDIWCLTIADKTLTQLCYWSKVFTAGKRMDQETDPFSVDQQALEEKLKALQRSFDRWRALKSADSHEHGDGDRAADAVPADLLQDEFRWLTDELVRSLKSLTWELNDLHETLRSMLQHQPPGSQQSASLTDNRRLFISNTRALLASIESEVQPPASSSGQPPHQLRINNNTTNADDGDVELLLGEESVSAGQLPRPSNPGNQFLHLVKRYRAALVCLALILGLAFLLWVFYEAVLSNGPTECVCTAATSNSTASRVTTAATTADSSADSSV</sequence>
<name>A0A267GRK3_9PLAT</name>
<reference evidence="7 8" key="1">
    <citation type="submission" date="2017-06" db="EMBL/GenBank/DDBJ databases">
        <title>A platform for efficient transgenesis in Macrostomum lignano, a flatworm model organism for stem cell research.</title>
        <authorList>
            <person name="Berezikov E."/>
        </authorList>
    </citation>
    <scope>NUCLEOTIDE SEQUENCE [LARGE SCALE GENOMIC DNA]</scope>
    <source>
        <strain evidence="7">DV1</strain>
        <tissue evidence="7">Whole organism</tissue>
    </source>
</reference>
<dbReference type="InterPro" id="IPR015260">
    <property type="entry name" value="Syntaxin-6/10/61_N"/>
</dbReference>
<organism evidence="7 8">
    <name type="scientific">Macrostomum lignano</name>
    <dbReference type="NCBI Taxonomy" id="282301"/>
    <lineage>
        <taxon>Eukaryota</taxon>
        <taxon>Metazoa</taxon>
        <taxon>Spiralia</taxon>
        <taxon>Lophotrochozoa</taxon>
        <taxon>Platyhelminthes</taxon>
        <taxon>Rhabditophora</taxon>
        <taxon>Macrostomorpha</taxon>
        <taxon>Macrostomida</taxon>
        <taxon>Macrostomidae</taxon>
        <taxon>Macrostomum</taxon>
    </lineage>
</organism>
<comment type="caution">
    <text evidence="7">The sequence shown here is derived from an EMBL/GenBank/DDBJ whole genome shotgun (WGS) entry which is preliminary data.</text>
</comment>
<keyword evidence="4" id="KW-1133">Transmembrane helix</keyword>
<evidence type="ECO:0000256" key="4">
    <source>
        <dbReference type="SAM" id="Phobius"/>
    </source>
</evidence>
<evidence type="ECO:0000313" key="8">
    <source>
        <dbReference type="Proteomes" id="UP000215902"/>
    </source>
</evidence>
<dbReference type="Proteomes" id="UP000215902">
    <property type="component" value="Unassembled WGS sequence"/>
</dbReference>
<dbReference type="GO" id="GO:0048193">
    <property type="term" value="P:Golgi vesicle transport"/>
    <property type="evidence" value="ECO:0007669"/>
    <property type="project" value="InterPro"/>
</dbReference>
<evidence type="ECO:0000259" key="5">
    <source>
        <dbReference type="Pfam" id="PF09177"/>
    </source>
</evidence>
<keyword evidence="1" id="KW-0653">Protein transport</keyword>
<feature type="domain" description="Syntaxin 6/10/61 N-terminal" evidence="5">
    <location>
        <begin position="36"/>
        <end position="149"/>
    </location>
</feature>
<dbReference type="AlphaFoldDB" id="A0A267GRK3"/>
<comment type="subcellular location">
    <subcellularLocation>
        <location evidence="2">Endomembrane system</location>
        <topology evidence="2">Single-pass type IV membrane protein</topology>
    </subcellularLocation>
</comment>